<dbReference type="SUPFAM" id="SSF54975">
    <property type="entry name" value="Acylphosphatase/BLUF domain-like"/>
    <property type="match status" value="1"/>
</dbReference>
<gene>
    <name evidence="2" type="ORF">GG681_12560</name>
</gene>
<dbReference type="Proteomes" id="UP000436694">
    <property type="component" value="Unassembled WGS sequence"/>
</dbReference>
<accession>A0A844B266</accession>
<evidence type="ECO:0000259" key="1">
    <source>
        <dbReference type="PROSITE" id="PS50925"/>
    </source>
</evidence>
<dbReference type="RefSeq" id="WP_153548377.1">
    <property type="nucleotide sequence ID" value="NZ_WIXK01000006.1"/>
</dbReference>
<dbReference type="Pfam" id="PF04940">
    <property type="entry name" value="BLUF"/>
    <property type="match status" value="1"/>
</dbReference>
<dbReference type="PROSITE" id="PS50925">
    <property type="entry name" value="BLUF"/>
    <property type="match status" value="1"/>
</dbReference>
<name>A0A844B266_9RHOB</name>
<dbReference type="GO" id="GO:0009882">
    <property type="term" value="F:blue light photoreceptor activity"/>
    <property type="evidence" value="ECO:0007669"/>
    <property type="project" value="InterPro"/>
</dbReference>
<organism evidence="2 3">
    <name type="scientific">Tritonibacter aquimaris</name>
    <dbReference type="NCBI Taxonomy" id="2663379"/>
    <lineage>
        <taxon>Bacteria</taxon>
        <taxon>Pseudomonadati</taxon>
        <taxon>Pseudomonadota</taxon>
        <taxon>Alphaproteobacteria</taxon>
        <taxon>Rhodobacterales</taxon>
        <taxon>Paracoccaceae</taxon>
        <taxon>Tritonibacter</taxon>
    </lineage>
</organism>
<dbReference type="AlphaFoldDB" id="A0A844B266"/>
<dbReference type="InterPro" id="IPR036046">
    <property type="entry name" value="Acylphosphatase-like_dom_sf"/>
</dbReference>
<reference evidence="2 3" key="1">
    <citation type="submission" date="2019-10" db="EMBL/GenBank/DDBJ databases">
        <title>Epibacterium sp. nov., isolated from seawater.</title>
        <authorList>
            <person name="Zhang X."/>
            <person name="Li N."/>
        </authorList>
    </citation>
    <scope>NUCLEOTIDE SEQUENCE [LARGE SCALE GENOMIC DNA]</scope>
    <source>
        <strain evidence="2 3">SM1969</strain>
    </source>
</reference>
<dbReference type="EMBL" id="WIXK01000006">
    <property type="protein sequence ID" value="MQY43476.1"/>
    <property type="molecule type" value="Genomic_DNA"/>
</dbReference>
<evidence type="ECO:0000313" key="3">
    <source>
        <dbReference type="Proteomes" id="UP000436694"/>
    </source>
</evidence>
<comment type="caution">
    <text evidence="2">The sequence shown here is derived from an EMBL/GenBank/DDBJ whole genome shotgun (WGS) entry which is preliminary data.</text>
</comment>
<proteinExistence type="predicted"/>
<evidence type="ECO:0000313" key="2">
    <source>
        <dbReference type="EMBL" id="MQY43476.1"/>
    </source>
</evidence>
<feature type="domain" description="BLUF" evidence="1">
    <location>
        <begin position="21"/>
        <end position="112"/>
    </location>
</feature>
<dbReference type="Gene3D" id="3.30.70.100">
    <property type="match status" value="1"/>
</dbReference>
<keyword evidence="3" id="KW-1185">Reference proteome</keyword>
<dbReference type="GO" id="GO:0071949">
    <property type="term" value="F:FAD binding"/>
    <property type="evidence" value="ECO:0007669"/>
    <property type="project" value="InterPro"/>
</dbReference>
<dbReference type="InterPro" id="IPR007024">
    <property type="entry name" value="BLUF_domain"/>
</dbReference>
<sequence length="161" mass="18674">MKHAKTKVEDITCSETGSAMLFRLLYKAKATYPPYTFHDLDILRAATEFNGANQITGFLVRSQHEYVQVLEGERSAVLDLVQRIARDQRLFDYRDIWSDKIEARMFSQWHMGYHIIGRQENGLPHRLNLLTVNSAPSLKQRAIHELAQLALERYSEPSLQQ</sequence>
<dbReference type="SMART" id="SM01034">
    <property type="entry name" value="BLUF"/>
    <property type="match status" value="1"/>
</dbReference>
<protein>
    <recommendedName>
        <fullName evidence="1">BLUF domain-containing protein</fullName>
    </recommendedName>
</protein>